<feature type="compositionally biased region" description="Gly residues" evidence="1">
    <location>
        <begin position="632"/>
        <end position="641"/>
    </location>
</feature>
<feature type="region of interest" description="Disordered" evidence="1">
    <location>
        <begin position="147"/>
        <end position="198"/>
    </location>
</feature>
<feature type="region of interest" description="Disordered" evidence="1">
    <location>
        <begin position="765"/>
        <end position="818"/>
    </location>
</feature>
<keyword evidence="3" id="KW-1185">Reference proteome</keyword>
<proteinExistence type="predicted"/>
<dbReference type="EMBL" id="JAKJXP020000072">
    <property type="protein sequence ID" value="KAK7749987.1"/>
    <property type="molecule type" value="Genomic_DNA"/>
</dbReference>
<feature type="compositionally biased region" description="Basic and acidic residues" evidence="1">
    <location>
        <begin position="673"/>
        <end position="687"/>
    </location>
</feature>
<feature type="compositionally biased region" description="Basic and acidic residues" evidence="1">
    <location>
        <begin position="504"/>
        <end position="521"/>
    </location>
</feature>
<reference evidence="2 3" key="1">
    <citation type="submission" date="2024-02" db="EMBL/GenBank/DDBJ databases">
        <title>De novo assembly and annotation of 12 fungi associated with fruit tree decline syndrome in Ontario, Canada.</title>
        <authorList>
            <person name="Sulman M."/>
            <person name="Ellouze W."/>
            <person name="Ilyukhin E."/>
        </authorList>
    </citation>
    <scope>NUCLEOTIDE SEQUENCE [LARGE SCALE GENOMIC DNA]</scope>
    <source>
        <strain evidence="2 3">M11/M66-122</strain>
    </source>
</reference>
<evidence type="ECO:0000313" key="2">
    <source>
        <dbReference type="EMBL" id="KAK7749987.1"/>
    </source>
</evidence>
<protein>
    <submittedName>
        <fullName evidence="2">Uncharacterized protein</fullName>
    </submittedName>
</protein>
<dbReference type="Proteomes" id="UP001320420">
    <property type="component" value="Unassembled WGS sequence"/>
</dbReference>
<feature type="compositionally biased region" description="Low complexity" evidence="1">
    <location>
        <begin position="49"/>
        <end position="61"/>
    </location>
</feature>
<feature type="region of interest" description="Disordered" evidence="1">
    <location>
        <begin position="27"/>
        <end position="71"/>
    </location>
</feature>
<feature type="compositionally biased region" description="Basic and acidic residues" evidence="1">
    <location>
        <begin position="150"/>
        <end position="169"/>
    </location>
</feature>
<sequence length="837" mass="92925">MSLLTRVRTRLSGFYHHQAADVDANVDPHEWRLPTPSPSPLRRNRKRSSSSSGSSSSSNSSDSDDDDDDFGHKKKNGLAVVVPDPEIFRNAFVPVFAGDPARAVAVADGRLTYPDASHAAVHLALLECFAALHRSVTRRRYVEGLPPIMDHNEEDKNDGRSSSSLREESISAVSFEENDDDDDDDDNDEGSSHKQARRRERQKRWGLFVRLAVARFGAWWTNIDKLLDHAMVYTPSYHHHPQPQSQPQPQPPSSHSRDGSEETWTVTTEAAEEAAPVVVVQLTSDYLPPLDVLLVWYAFMLAPASASNSTATITNTISSSPSISPYDTACRQHHHPALRNVCFPWPAIRDVIDFSTTPTPQSTSTGAGAGAKYRLPRAAAILFRTISGQSAELPLSPLPPASETLETPPPAFVASDGDVDGNRLVDLDTDVELVAAVHTQVETFVARAADIDWLHGPPRTLVGALERAGDAYREFLLCGGCGDVNERQNEVNHLDADNDDDSDGGDRGHSDDDHDNGDKTKQQQQQQQQGGDKDENGDAGGDDGLEKDEGRKQVEETNKQQEYRRELNLKKNREQKQKQPQQLPFGISLMWRTHRLFPSRYRLFFHQGSEGEGKDSDPLATLRYRMALGGLGLGPGSGTAGGRKKRDHNDDDSSNSSNSSNSNENNNENDNLNSHDRRSINNTDGSEKRWDEDACMCECWTCERIRDEAPAFVYYGGKSETGSASSPSYDAGLLRALSTEQLRSIQQDLGFYYALREARRTGWRPSNHVNDRRRRHRRWRKGPDSGSWSGSGAGSHGPAREVVVPPSPQSQQKVSAGRIFSKRIKALEDRRRSWRME</sequence>
<name>A0AAN9YPR5_9PEZI</name>
<feature type="compositionally biased region" description="Basic residues" evidence="1">
    <location>
        <begin position="771"/>
        <end position="780"/>
    </location>
</feature>
<feature type="region of interest" description="Disordered" evidence="1">
    <location>
        <begin position="632"/>
        <end position="687"/>
    </location>
</feature>
<accession>A0AAN9YPR5</accession>
<feature type="compositionally biased region" description="Acidic residues" evidence="1">
    <location>
        <begin position="176"/>
        <end position="189"/>
    </location>
</feature>
<comment type="caution">
    <text evidence="2">The sequence shown here is derived from an EMBL/GenBank/DDBJ whole genome shotgun (WGS) entry which is preliminary data.</text>
</comment>
<evidence type="ECO:0000313" key="3">
    <source>
        <dbReference type="Proteomes" id="UP001320420"/>
    </source>
</evidence>
<dbReference type="AlphaFoldDB" id="A0AAN9YPR5"/>
<feature type="region of interest" description="Disordered" evidence="1">
    <location>
        <begin position="237"/>
        <end position="263"/>
    </location>
</feature>
<feature type="region of interest" description="Disordered" evidence="1">
    <location>
        <begin position="493"/>
        <end position="581"/>
    </location>
</feature>
<feature type="compositionally biased region" description="Acidic residues" evidence="1">
    <location>
        <begin position="537"/>
        <end position="546"/>
    </location>
</feature>
<gene>
    <name evidence="2" type="ORF">SLS62_008096</name>
</gene>
<feature type="compositionally biased region" description="Basic and acidic residues" evidence="1">
    <location>
        <begin position="547"/>
        <end position="577"/>
    </location>
</feature>
<feature type="compositionally biased region" description="Low complexity" evidence="1">
    <location>
        <begin position="654"/>
        <end position="672"/>
    </location>
</feature>
<organism evidence="2 3">
    <name type="scientific">Diatrype stigma</name>
    <dbReference type="NCBI Taxonomy" id="117547"/>
    <lineage>
        <taxon>Eukaryota</taxon>
        <taxon>Fungi</taxon>
        <taxon>Dikarya</taxon>
        <taxon>Ascomycota</taxon>
        <taxon>Pezizomycotina</taxon>
        <taxon>Sordariomycetes</taxon>
        <taxon>Xylariomycetidae</taxon>
        <taxon>Xylariales</taxon>
        <taxon>Diatrypaceae</taxon>
        <taxon>Diatrype</taxon>
    </lineage>
</organism>
<evidence type="ECO:0000256" key="1">
    <source>
        <dbReference type="SAM" id="MobiDB-lite"/>
    </source>
</evidence>